<dbReference type="EMBL" id="QTSX02004502">
    <property type="protein sequence ID" value="KAJ9064263.1"/>
    <property type="molecule type" value="Genomic_DNA"/>
</dbReference>
<gene>
    <name evidence="1" type="ORF">DSO57_1032343</name>
</gene>
<reference evidence="1" key="1">
    <citation type="submission" date="2022-04" db="EMBL/GenBank/DDBJ databases">
        <title>Genome of the entomopathogenic fungus Entomophthora muscae.</title>
        <authorList>
            <person name="Elya C."/>
            <person name="Lovett B.R."/>
            <person name="Lee E."/>
            <person name="Macias A.M."/>
            <person name="Hajek A.E."/>
            <person name="De Bivort B.L."/>
            <person name="Kasson M.T."/>
            <person name="De Fine Licht H.H."/>
            <person name="Stajich J.E."/>
        </authorList>
    </citation>
    <scope>NUCLEOTIDE SEQUENCE</scope>
    <source>
        <strain evidence="1">Berkeley</strain>
    </source>
</reference>
<proteinExistence type="predicted"/>
<organism evidence="1 2">
    <name type="scientific">Entomophthora muscae</name>
    <dbReference type="NCBI Taxonomy" id="34485"/>
    <lineage>
        <taxon>Eukaryota</taxon>
        <taxon>Fungi</taxon>
        <taxon>Fungi incertae sedis</taxon>
        <taxon>Zoopagomycota</taxon>
        <taxon>Entomophthoromycotina</taxon>
        <taxon>Entomophthoromycetes</taxon>
        <taxon>Entomophthorales</taxon>
        <taxon>Entomophthoraceae</taxon>
        <taxon>Entomophthora</taxon>
    </lineage>
</organism>
<evidence type="ECO:0000313" key="1">
    <source>
        <dbReference type="EMBL" id="KAJ9064263.1"/>
    </source>
</evidence>
<name>A0ACC2SPK7_9FUNG</name>
<comment type="caution">
    <text evidence="1">The sequence shown here is derived from an EMBL/GenBank/DDBJ whole genome shotgun (WGS) entry which is preliminary data.</text>
</comment>
<keyword evidence="2" id="KW-1185">Reference proteome</keyword>
<accession>A0ACC2SPK7</accession>
<evidence type="ECO:0000313" key="2">
    <source>
        <dbReference type="Proteomes" id="UP001165960"/>
    </source>
</evidence>
<sequence>MAWGIVWSNDSHHLYYTTYDDLHRSYRLFRHKLGNQQSSDELLYEEKDKEFLFYLERACLISDSFIVLTNRHLDKKYINNILLRSPISQEGNEKDWTRVIPYEESHYITGVNPLENHLVLEERVGGYTQLRVIKTSSGAPLKSNGHLIKFPVPIFTISAKQSYMQYSSTELFFKYSSFTNPDSLFKYDLATRIRTLFKTDPVLGNFDSKKYSTERVIAPNNVPISLPSSSLRIRELWWFY</sequence>
<protein>
    <submittedName>
        <fullName evidence="1">Uncharacterized protein</fullName>
    </submittedName>
</protein>
<dbReference type="Proteomes" id="UP001165960">
    <property type="component" value="Unassembled WGS sequence"/>
</dbReference>